<dbReference type="InterPro" id="IPR028260">
    <property type="entry name" value="FAM177"/>
</dbReference>
<reference evidence="2 3" key="1">
    <citation type="submission" date="2012-04" db="EMBL/GenBank/DDBJ databases">
        <title>The Genome Sequence of Saprolegnia declina VS20.</title>
        <authorList>
            <consortium name="The Broad Institute Genome Sequencing Platform"/>
            <person name="Russ C."/>
            <person name="Nusbaum C."/>
            <person name="Tyler B."/>
            <person name="van West P."/>
            <person name="Dieguez-Uribeondo J."/>
            <person name="de Bruijn I."/>
            <person name="Tripathy S."/>
            <person name="Jiang R."/>
            <person name="Young S.K."/>
            <person name="Zeng Q."/>
            <person name="Gargeya S."/>
            <person name="Fitzgerald M."/>
            <person name="Haas B."/>
            <person name="Abouelleil A."/>
            <person name="Alvarado L."/>
            <person name="Arachchi H.M."/>
            <person name="Berlin A."/>
            <person name="Chapman S.B."/>
            <person name="Goldberg J."/>
            <person name="Griggs A."/>
            <person name="Gujja S."/>
            <person name="Hansen M."/>
            <person name="Howarth C."/>
            <person name="Imamovic A."/>
            <person name="Larimer J."/>
            <person name="McCowen C."/>
            <person name="Montmayeur A."/>
            <person name="Murphy C."/>
            <person name="Neiman D."/>
            <person name="Pearson M."/>
            <person name="Priest M."/>
            <person name="Roberts A."/>
            <person name="Saif S."/>
            <person name="Shea T."/>
            <person name="Sisk P."/>
            <person name="Sykes S."/>
            <person name="Wortman J."/>
            <person name="Nusbaum C."/>
            <person name="Birren B."/>
        </authorList>
    </citation>
    <scope>NUCLEOTIDE SEQUENCE [LARGE SCALE GENOMIC DNA]</scope>
    <source>
        <strain evidence="2 3">VS20</strain>
    </source>
</reference>
<protein>
    <submittedName>
        <fullName evidence="2">Uncharacterized protein</fullName>
    </submittedName>
</protein>
<evidence type="ECO:0000256" key="1">
    <source>
        <dbReference type="SAM" id="Coils"/>
    </source>
</evidence>
<organism evidence="2 3">
    <name type="scientific">Saprolegnia diclina (strain VS20)</name>
    <dbReference type="NCBI Taxonomy" id="1156394"/>
    <lineage>
        <taxon>Eukaryota</taxon>
        <taxon>Sar</taxon>
        <taxon>Stramenopiles</taxon>
        <taxon>Oomycota</taxon>
        <taxon>Saprolegniomycetes</taxon>
        <taxon>Saprolegniales</taxon>
        <taxon>Saprolegniaceae</taxon>
        <taxon>Saprolegnia</taxon>
    </lineage>
</organism>
<accession>T0QBK3</accession>
<name>T0QBK3_SAPDV</name>
<feature type="coiled-coil region" evidence="1">
    <location>
        <begin position="77"/>
        <end position="107"/>
    </location>
</feature>
<dbReference type="GeneID" id="19950981"/>
<evidence type="ECO:0000313" key="3">
    <source>
        <dbReference type="Proteomes" id="UP000030762"/>
    </source>
</evidence>
<dbReference type="OMA" id="KYDWILE"/>
<dbReference type="OrthoDB" id="45963at2759"/>
<dbReference type="eggNOG" id="ENOG502SDXF">
    <property type="taxonomic scope" value="Eukaryota"/>
</dbReference>
<dbReference type="PANTHER" id="PTHR31206:SF1">
    <property type="entry name" value="LP10445P"/>
    <property type="match status" value="1"/>
</dbReference>
<dbReference type="EMBL" id="JH767165">
    <property type="protein sequence ID" value="EQC32056.1"/>
    <property type="molecule type" value="Genomic_DNA"/>
</dbReference>
<dbReference type="AlphaFoldDB" id="T0QBK3"/>
<dbReference type="RefSeq" id="XP_008614458.1">
    <property type="nucleotide sequence ID" value="XM_008616236.1"/>
</dbReference>
<gene>
    <name evidence="2" type="ORF">SDRG_10254</name>
</gene>
<keyword evidence="1" id="KW-0175">Coiled coil</keyword>
<dbReference type="Pfam" id="PF14774">
    <property type="entry name" value="FAM177"/>
    <property type="match status" value="1"/>
</dbReference>
<evidence type="ECO:0000313" key="2">
    <source>
        <dbReference type="EMBL" id="EQC32056.1"/>
    </source>
</evidence>
<sequence length="125" mass="14779">MSFLMAPPSDDECKEDDSELYYWDSSEDARLTTKAWHWTYWSGKKVYEGMEFGGEVIATFLGLTRSKYDWILESRERDEQEKALRQLEARQRKKLRLQALLEDEKRKLAALEYGELQTETSSILL</sequence>
<dbReference type="PANTHER" id="PTHR31206">
    <property type="entry name" value="LP10445P"/>
    <property type="match status" value="1"/>
</dbReference>
<proteinExistence type="predicted"/>
<keyword evidence="3" id="KW-1185">Reference proteome</keyword>
<dbReference type="VEuPathDB" id="FungiDB:SDRG_10254"/>
<dbReference type="Proteomes" id="UP000030762">
    <property type="component" value="Unassembled WGS sequence"/>
</dbReference>
<dbReference type="InParanoid" id="T0QBK3"/>